<proteinExistence type="predicted"/>
<dbReference type="PANTHER" id="PTHR47089">
    <property type="entry name" value="ABC TRANSPORTER, PERMEASE PROTEIN"/>
    <property type="match status" value="1"/>
</dbReference>
<feature type="transmembrane region" description="Helical" evidence="6">
    <location>
        <begin position="111"/>
        <end position="133"/>
    </location>
</feature>
<evidence type="ECO:0000313" key="7">
    <source>
        <dbReference type="EMBL" id="PTQ55912.1"/>
    </source>
</evidence>
<keyword evidence="3 6" id="KW-0812">Transmembrane</keyword>
<comment type="subcellular location">
    <subcellularLocation>
        <location evidence="1">Cell membrane</location>
        <topology evidence="1">Multi-pass membrane protein</topology>
    </subcellularLocation>
</comment>
<feature type="transmembrane region" description="Helical" evidence="6">
    <location>
        <begin position="20"/>
        <end position="48"/>
    </location>
</feature>
<protein>
    <submittedName>
        <fullName evidence="7">Unspecified monosaccharide ABC transport system, permease component Ia</fullName>
    </submittedName>
</protein>
<dbReference type="GO" id="GO:0022857">
    <property type="term" value="F:transmembrane transporter activity"/>
    <property type="evidence" value="ECO:0007669"/>
    <property type="project" value="InterPro"/>
</dbReference>
<evidence type="ECO:0000256" key="6">
    <source>
        <dbReference type="SAM" id="Phobius"/>
    </source>
</evidence>
<organism evidence="7 8">
    <name type="scientific">Candidatus Carbonibacillus altaicus</name>
    <dbReference type="NCBI Taxonomy" id="2163959"/>
    <lineage>
        <taxon>Bacteria</taxon>
        <taxon>Bacillati</taxon>
        <taxon>Bacillota</taxon>
        <taxon>Bacilli</taxon>
        <taxon>Bacillales</taxon>
        <taxon>Candidatus Carbonibacillus</taxon>
    </lineage>
</organism>
<gene>
    <name evidence="7" type="ORF">BSOLF_1139</name>
</gene>
<dbReference type="GO" id="GO:0005886">
    <property type="term" value="C:plasma membrane"/>
    <property type="evidence" value="ECO:0007669"/>
    <property type="project" value="UniProtKB-SubCell"/>
</dbReference>
<keyword evidence="4 6" id="KW-1133">Transmembrane helix</keyword>
<dbReference type="Pfam" id="PF02653">
    <property type="entry name" value="BPD_transp_2"/>
    <property type="match status" value="1"/>
</dbReference>
<dbReference type="EMBL" id="PEBX01000061">
    <property type="protein sequence ID" value="PTQ55912.1"/>
    <property type="molecule type" value="Genomic_DNA"/>
</dbReference>
<feature type="transmembrane region" description="Helical" evidence="6">
    <location>
        <begin position="145"/>
        <end position="163"/>
    </location>
</feature>
<dbReference type="Proteomes" id="UP000244338">
    <property type="component" value="Unassembled WGS sequence"/>
</dbReference>
<dbReference type="InterPro" id="IPR001851">
    <property type="entry name" value="ABC_transp_permease"/>
</dbReference>
<feature type="transmembrane region" description="Helical" evidence="6">
    <location>
        <begin position="330"/>
        <end position="349"/>
    </location>
</feature>
<accession>A0A2R6XZW1</accession>
<keyword evidence="5 6" id="KW-0472">Membrane</keyword>
<feature type="transmembrane region" description="Helical" evidence="6">
    <location>
        <begin position="199"/>
        <end position="218"/>
    </location>
</feature>
<evidence type="ECO:0000256" key="1">
    <source>
        <dbReference type="ARBA" id="ARBA00004651"/>
    </source>
</evidence>
<evidence type="ECO:0000256" key="3">
    <source>
        <dbReference type="ARBA" id="ARBA00022692"/>
    </source>
</evidence>
<feature type="transmembrane region" description="Helical" evidence="6">
    <location>
        <begin position="69"/>
        <end position="91"/>
    </location>
</feature>
<feature type="transmembrane region" description="Helical" evidence="6">
    <location>
        <begin position="287"/>
        <end position="310"/>
    </location>
</feature>
<dbReference type="CDD" id="cd06580">
    <property type="entry name" value="TM_PBP1_transp_TpRbsC_like"/>
    <property type="match status" value="1"/>
</dbReference>
<dbReference type="PANTHER" id="PTHR47089:SF1">
    <property type="entry name" value="GUANOSINE ABC TRANSPORTER PERMEASE PROTEIN NUPP"/>
    <property type="match status" value="1"/>
</dbReference>
<evidence type="ECO:0000256" key="2">
    <source>
        <dbReference type="ARBA" id="ARBA00022475"/>
    </source>
</evidence>
<evidence type="ECO:0000256" key="4">
    <source>
        <dbReference type="ARBA" id="ARBA00022989"/>
    </source>
</evidence>
<dbReference type="AlphaFoldDB" id="A0A2R6XZW1"/>
<reference evidence="8" key="1">
    <citation type="journal article" date="2018" name="Sci. Rep.">
        <title>Lignite coal burning seam in the remote Altai Mountains harbors a hydrogen-driven thermophilic microbial community.</title>
        <authorList>
            <person name="Kadnikov V.V."/>
            <person name="Mardanov A.V."/>
            <person name="Ivasenko D.A."/>
            <person name="Antsiferov D.V."/>
            <person name="Beletsky A.V."/>
            <person name="Karnachuk O.V."/>
            <person name="Ravin N.V."/>
        </authorList>
    </citation>
    <scope>NUCLEOTIDE SEQUENCE [LARGE SCALE GENOMIC DNA]</scope>
</reference>
<evidence type="ECO:0000313" key="8">
    <source>
        <dbReference type="Proteomes" id="UP000244338"/>
    </source>
</evidence>
<evidence type="ECO:0000256" key="5">
    <source>
        <dbReference type="ARBA" id="ARBA00023136"/>
    </source>
</evidence>
<keyword evidence="2" id="KW-1003">Cell membrane</keyword>
<sequence>MRLWDRFLHSFISPGLWVPFGSIVLGFLVGAIIMAFGGFNPFVAYAALMQKAFGSPYNIGEMLREMTPLLLTGLSVAFAFRAGLLNIGTAGQMVMGSLGAALVGVLVPLPPIVHAIVALFVGVLFGALWGSLVGYLKAYRGVNEVIAAIMLNWVALYFANYVIRTAILDPQQKQRSLYVASSARINADFLSALFQNARLSYGFLLALLMVYVFWFLLYRTRLGFELRAVGAGAEAAQYAGIRIGRQVIVTMFLSGAFSGLAGAIEVLGVYGYMTISTVHASYGFDGIAVALLGGATALGTLFSAFLFAVLSYGAAGMQFAADVPLEVSRVVMAAILFFVAASALVRSLYTVTLGRMRRGSLESEVNRS</sequence>
<comment type="caution">
    <text evidence="7">The sequence shown here is derived from an EMBL/GenBank/DDBJ whole genome shotgun (WGS) entry which is preliminary data.</text>
</comment>
<name>A0A2R6XZW1_9BACL</name>
<feature type="transmembrane region" description="Helical" evidence="6">
    <location>
        <begin position="247"/>
        <end position="275"/>
    </location>
</feature>